<dbReference type="InterPro" id="IPR040690">
    <property type="entry name" value="FtsX_ECD"/>
</dbReference>
<sequence length="285" mass="31365">MPYAIREALTAFRRTPLLTMLSVVAIAFSLFIVGLFGLTAFNISQAVREVENKVEVVGYLRDDAAPVQLQVAQDELRRLPEVQELRYVTKTEALASAMEEMKEFRDVFTDLESNPLPASLEVRLRPGQSSPEAVARVAKRMQAYGFVEEVDFGDGWVEKIYTIRRLFGAAATAIGGAFALVAAIIIATAIRIAVFARREEISIMRLVGATDGFVERPFLLEGIFTGFVGGLAAAGLTYLSFGILNRYLFALQWIPSEWLAGFVVAGTVFGFLSSMVAVRRHLEAV</sequence>
<keyword evidence="9 10" id="KW-0131">Cell cycle</keyword>
<evidence type="ECO:0000256" key="6">
    <source>
        <dbReference type="ARBA" id="ARBA00022692"/>
    </source>
</evidence>
<feature type="domain" description="FtsX extracellular" evidence="13">
    <location>
        <begin position="54"/>
        <end position="150"/>
    </location>
</feature>
<organism evidence="14">
    <name type="scientific">uncultured Gemmatimonadota bacterium</name>
    <dbReference type="NCBI Taxonomy" id="203437"/>
    <lineage>
        <taxon>Bacteria</taxon>
        <taxon>Pseudomonadati</taxon>
        <taxon>Gemmatimonadota</taxon>
        <taxon>environmental samples</taxon>
    </lineage>
</organism>
<evidence type="ECO:0000256" key="5">
    <source>
        <dbReference type="ARBA" id="ARBA00022618"/>
    </source>
</evidence>
<dbReference type="Pfam" id="PF18075">
    <property type="entry name" value="FtsX_ECD"/>
    <property type="match status" value="1"/>
</dbReference>
<comment type="subcellular location">
    <subcellularLocation>
        <location evidence="1">Cell membrane</location>
        <topology evidence="1">Multi-pass membrane protein</topology>
    </subcellularLocation>
</comment>
<dbReference type="PANTHER" id="PTHR47755:SF1">
    <property type="entry name" value="CELL DIVISION PROTEIN FTSX"/>
    <property type="match status" value="1"/>
</dbReference>
<accession>A0A6J4KKM0</accession>
<dbReference type="PANTHER" id="PTHR47755">
    <property type="entry name" value="CELL DIVISION PROTEIN FTSX"/>
    <property type="match status" value="1"/>
</dbReference>
<evidence type="ECO:0000256" key="9">
    <source>
        <dbReference type="ARBA" id="ARBA00023306"/>
    </source>
</evidence>
<comment type="similarity">
    <text evidence="2 10">Belongs to the ABC-4 integral membrane protein family. FtsX subfamily.</text>
</comment>
<evidence type="ECO:0000313" key="14">
    <source>
        <dbReference type="EMBL" id="CAA9308773.1"/>
    </source>
</evidence>
<proteinExistence type="inferred from homology"/>
<feature type="transmembrane region" description="Helical" evidence="11">
    <location>
        <begin position="217"/>
        <end position="238"/>
    </location>
</feature>
<dbReference type="PIRSF" id="PIRSF003097">
    <property type="entry name" value="FtsX"/>
    <property type="match status" value="1"/>
</dbReference>
<dbReference type="Gene3D" id="3.30.70.3040">
    <property type="match status" value="1"/>
</dbReference>
<keyword evidence="8 10" id="KW-0472">Membrane</keyword>
<dbReference type="AlphaFoldDB" id="A0A6J4KKM0"/>
<feature type="transmembrane region" description="Helical" evidence="11">
    <location>
        <begin position="258"/>
        <end position="278"/>
    </location>
</feature>
<evidence type="ECO:0000256" key="3">
    <source>
        <dbReference type="ARBA" id="ARBA00021907"/>
    </source>
</evidence>
<evidence type="ECO:0000256" key="11">
    <source>
        <dbReference type="SAM" id="Phobius"/>
    </source>
</evidence>
<evidence type="ECO:0000256" key="7">
    <source>
        <dbReference type="ARBA" id="ARBA00022989"/>
    </source>
</evidence>
<keyword evidence="4 10" id="KW-1003">Cell membrane</keyword>
<evidence type="ECO:0000256" key="2">
    <source>
        <dbReference type="ARBA" id="ARBA00007379"/>
    </source>
</evidence>
<dbReference type="GO" id="GO:0005886">
    <property type="term" value="C:plasma membrane"/>
    <property type="evidence" value="ECO:0007669"/>
    <property type="project" value="UniProtKB-SubCell"/>
</dbReference>
<reference evidence="14" key="1">
    <citation type="submission" date="2020-02" db="EMBL/GenBank/DDBJ databases">
        <authorList>
            <person name="Meier V. D."/>
        </authorList>
    </citation>
    <scope>NUCLEOTIDE SEQUENCE</scope>
    <source>
        <strain evidence="14">AVDCRST_MAG68</strain>
    </source>
</reference>
<protein>
    <recommendedName>
        <fullName evidence="3 10">Cell division protein FtsX</fullName>
    </recommendedName>
</protein>
<feature type="transmembrane region" description="Helical" evidence="11">
    <location>
        <begin position="166"/>
        <end position="196"/>
    </location>
</feature>
<keyword evidence="7 11" id="KW-1133">Transmembrane helix</keyword>
<dbReference type="EMBL" id="CADCTW010000062">
    <property type="protein sequence ID" value="CAA9308773.1"/>
    <property type="molecule type" value="Genomic_DNA"/>
</dbReference>
<gene>
    <name evidence="14" type="ORF">AVDCRST_MAG68-1130</name>
</gene>
<evidence type="ECO:0000256" key="1">
    <source>
        <dbReference type="ARBA" id="ARBA00004651"/>
    </source>
</evidence>
<keyword evidence="6 11" id="KW-0812">Transmembrane</keyword>
<feature type="transmembrane region" description="Helical" evidence="11">
    <location>
        <begin position="21"/>
        <end position="43"/>
    </location>
</feature>
<evidence type="ECO:0000256" key="4">
    <source>
        <dbReference type="ARBA" id="ARBA00022475"/>
    </source>
</evidence>
<evidence type="ECO:0000259" key="13">
    <source>
        <dbReference type="Pfam" id="PF18075"/>
    </source>
</evidence>
<dbReference type="GO" id="GO:0051301">
    <property type="term" value="P:cell division"/>
    <property type="evidence" value="ECO:0007669"/>
    <property type="project" value="UniProtKB-KW"/>
</dbReference>
<dbReference type="InterPro" id="IPR004513">
    <property type="entry name" value="FtsX"/>
</dbReference>
<evidence type="ECO:0000256" key="8">
    <source>
        <dbReference type="ARBA" id="ARBA00023136"/>
    </source>
</evidence>
<dbReference type="InterPro" id="IPR003838">
    <property type="entry name" value="ABC3_permease_C"/>
</dbReference>
<dbReference type="Pfam" id="PF02687">
    <property type="entry name" value="FtsX"/>
    <property type="match status" value="1"/>
</dbReference>
<evidence type="ECO:0000259" key="12">
    <source>
        <dbReference type="Pfam" id="PF02687"/>
    </source>
</evidence>
<keyword evidence="5 10" id="KW-0132">Cell division</keyword>
<feature type="domain" description="ABC3 transporter permease C-terminal" evidence="12">
    <location>
        <begin position="174"/>
        <end position="280"/>
    </location>
</feature>
<evidence type="ECO:0000256" key="10">
    <source>
        <dbReference type="PIRNR" id="PIRNR003097"/>
    </source>
</evidence>
<name>A0A6J4KKM0_9BACT</name>